<proteinExistence type="predicted"/>
<name>A0ABT6Y3M0_9BACT</name>
<organism evidence="1 2">
    <name type="scientific">Flectobacillus roseus</name>
    <dbReference type="NCBI Taxonomy" id="502259"/>
    <lineage>
        <taxon>Bacteria</taxon>
        <taxon>Pseudomonadati</taxon>
        <taxon>Bacteroidota</taxon>
        <taxon>Cytophagia</taxon>
        <taxon>Cytophagales</taxon>
        <taxon>Flectobacillaceae</taxon>
        <taxon>Flectobacillus</taxon>
    </lineage>
</organism>
<evidence type="ECO:0000313" key="2">
    <source>
        <dbReference type="Proteomes" id="UP001236507"/>
    </source>
</evidence>
<accession>A0ABT6Y3M0</accession>
<gene>
    <name evidence="1" type="ORF">QM524_02855</name>
</gene>
<keyword evidence="2" id="KW-1185">Reference proteome</keyword>
<dbReference type="RefSeq" id="WP_283343393.1">
    <property type="nucleotide sequence ID" value="NZ_JASHIF010000002.1"/>
</dbReference>
<reference evidence="1 2" key="1">
    <citation type="submission" date="2023-05" db="EMBL/GenBank/DDBJ databases">
        <title>Novel species of genus Flectobacillus isolated from stream in China.</title>
        <authorList>
            <person name="Lu H."/>
        </authorList>
    </citation>
    <scope>NUCLEOTIDE SEQUENCE [LARGE SCALE GENOMIC DNA]</scope>
    <source>
        <strain evidence="1 2">KCTC 42575</strain>
    </source>
</reference>
<sequence length="276" mass="32398">MRNLDIYIYRLGKVNEGEAFFLPYIGRVRIHLGYLNIAVEYEIVYEIYTFLGKIGIEAAQIVPLKYKTPNLNSQEASRYALDQLKESFNQITLNKAKLHFVRENLLTYTFVLISSELDTDYYVSIDKCDGHIHPKHEQCTGHQEEYYLDINTTLSIVEIENILAEFTQKLSNQLIGNEGIKDVFCFENIYLEVFKLKRTYAIEDCINFVSNIRIIFYLPKYKVGYINGRRELMKILDLIKVHLIEGILFANYRDSYILHIENGFINNTDVENWSLK</sequence>
<comment type="caution">
    <text evidence="1">The sequence shown here is derived from an EMBL/GenBank/DDBJ whole genome shotgun (WGS) entry which is preliminary data.</text>
</comment>
<dbReference type="EMBL" id="JASHIF010000002">
    <property type="protein sequence ID" value="MDI9858141.1"/>
    <property type="molecule type" value="Genomic_DNA"/>
</dbReference>
<protein>
    <submittedName>
        <fullName evidence="1">Uncharacterized protein</fullName>
    </submittedName>
</protein>
<evidence type="ECO:0000313" key="1">
    <source>
        <dbReference type="EMBL" id="MDI9858141.1"/>
    </source>
</evidence>
<dbReference type="Proteomes" id="UP001236507">
    <property type="component" value="Unassembled WGS sequence"/>
</dbReference>